<evidence type="ECO:0000313" key="2">
    <source>
        <dbReference type="Proteomes" id="UP000660070"/>
    </source>
</evidence>
<evidence type="ECO:0000313" key="1">
    <source>
        <dbReference type="EMBL" id="MBF8456144.1"/>
    </source>
</evidence>
<accession>A0ABS0F8V4</accession>
<keyword evidence="2" id="KW-1185">Reference proteome</keyword>
<dbReference type="RefSeq" id="WP_196078685.1">
    <property type="nucleotide sequence ID" value="NZ_JADPVI010000001.1"/>
</dbReference>
<dbReference type="SUPFAM" id="SSF52467">
    <property type="entry name" value="DHS-like NAD/FAD-binding domain"/>
    <property type="match status" value="1"/>
</dbReference>
<dbReference type="EMBL" id="JADPVI010000001">
    <property type="protein sequence ID" value="MBF8456144.1"/>
    <property type="molecule type" value="Genomic_DNA"/>
</dbReference>
<name>A0ABS0F8V4_9FLAO</name>
<proteinExistence type="predicted"/>
<gene>
    <name evidence="1" type="ORF">IV494_03025</name>
</gene>
<organism evidence="1 2">
    <name type="scientific">Kaistella gelatinilytica</name>
    <dbReference type="NCBI Taxonomy" id="2787636"/>
    <lineage>
        <taxon>Bacteria</taxon>
        <taxon>Pseudomonadati</taxon>
        <taxon>Bacteroidota</taxon>
        <taxon>Flavobacteriia</taxon>
        <taxon>Flavobacteriales</taxon>
        <taxon>Weeksellaceae</taxon>
        <taxon>Chryseobacterium group</taxon>
        <taxon>Kaistella</taxon>
    </lineage>
</organism>
<dbReference type="Proteomes" id="UP000660070">
    <property type="component" value="Unassembled WGS sequence"/>
</dbReference>
<reference evidence="1 2" key="1">
    <citation type="submission" date="2020-11" db="EMBL/GenBank/DDBJ databases">
        <title>Kaistella gelatinilytica sp. nov., a flavobacterium isolated from Antarctic Soil.</title>
        <authorList>
            <person name="Li J."/>
        </authorList>
    </citation>
    <scope>NUCLEOTIDE SEQUENCE [LARGE SCALE GENOMIC DNA]</scope>
    <source>
        <strain evidence="1 2">G5-32</strain>
    </source>
</reference>
<dbReference type="InterPro" id="IPR029035">
    <property type="entry name" value="DHS-like_NAD/FAD-binding_dom"/>
</dbReference>
<protein>
    <submittedName>
        <fullName evidence="1">SIR2 family protein</fullName>
    </submittedName>
</protein>
<comment type="caution">
    <text evidence="1">The sequence shown here is derived from an EMBL/GenBank/DDBJ whole genome shotgun (WGS) entry which is preliminary data.</text>
</comment>
<dbReference type="Pfam" id="PF13289">
    <property type="entry name" value="SIR2_2"/>
    <property type="match status" value="1"/>
</dbReference>
<dbReference type="Gene3D" id="3.40.50.1220">
    <property type="entry name" value="TPP-binding domain"/>
    <property type="match status" value="1"/>
</dbReference>
<sequence>MAKKNIPTEEPGVKKNQIDSNINFDDFIDQYSRINVPILPKDLIKSITLKLNSDKFNYSETLKNIRNSLGSLKLYDSTENIKEVKEVYNKGKLVFVLGAGVSMGYGLPTWETMLQKLMVTTLEKDKDASNIISKLFSKLFSPSPLIAGRYLQKYFEVKNDNSFEDAVRTVLYEEIKKDISSPLMDEIVRYCIAAGTSPNLDCIITYNFDNILEENLKKSGFDLAFKSVYGKGTEVDHDELSIYHVHGFLPESGDLTKSNQITFGETIYHQQYNDIYSWNNIVQINKFRENNCVFIGTSLTDPNTRRLLDIANQQRTSKKGSHYIFRLRYKDEDLKKALSMLLDQNEELLSEKSQANLKIDETVKTLIQTVESFEENDFNSFGIKTIWINSYDEIPKILKKIRTR</sequence>